<name>A0A1C4X3L7_9ACTN</name>
<proteinExistence type="predicted"/>
<dbReference type="Proteomes" id="UP000199629">
    <property type="component" value="Unassembled WGS sequence"/>
</dbReference>
<dbReference type="InterPro" id="IPR043519">
    <property type="entry name" value="NT_sf"/>
</dbReference>
<reference evidence="2" key="1">
    <citation type="submission" date="2016-06" db="EMBL/GenBank/DDBJ databases">
        <authorList>
            <person name="Varghese N."/>
            <person name="Submissions Spin"/>
        </authorList>
    </citation>
    <scope>NUCLEOTIDE SEQUENCE [LARGE SCALE GENOMIC DNA]</scope>
    <source>
        <strain evidence="2">DSM 45246</strain>
    </source>
</reference>
<accession>A0A1C4X3L7</accession>
<sequence length="257" mass="28140">MHPMLRRLDDLAAHLATRPDTVALLGLGSAGADHDRLDEHSDLDFFLVVADGAVGRYVDSTDWLAAPCPVAYSFANERNGRKARYADGIFVEYAVFTVAELARLPFTGARVVWRRPDAPAGLAESGAPPRPATPYDTVEFHLNEALTNLYVGLHRELRGERLTAARFIQSYAVDRVLALLRLTEPSAAHRRDPFDPSRRVEQAYPPEVLPLAAMVPGYRHNAAAARATLDWLAARFPVDPAVGDPVRALLAEAGRVS</sequence>
<evidence type="ECO:0000313" key="1">
    <source>
        <dbReference type="EMBL" id="SCF02994.1"/>
    </source>
</evidence>
<evidence type="ECO:0000313" key="2">
    <source>
        <dbReference type="Proteomes" id="UP000199629"/>
    </source>
</evidence>
<protein>
    <recommendedName>
        <fullName evidence="3">Nucleotidyltransferase domain-containing protein</fullName>
    </recommendedName>
</protein>
<gene>
    <name evidence="1" type="ORF">GA0070214_10580</name>
</gene>
<keyword evidence="2" id="KW-1185">Reference proteome</keyword>
<dbReference type="EMBL" id="FMCS01000005">
    <property type="protein sequence ID" value="SCF02994.1"/>
    <property type="molecule type" value="Genomic_DNA"/>
</dbReference>
<dbReference type="AlphaFoldDB" id="A0A1C4X3L7"/>
<evidence type="ECO:0008006" key="3">
    <source>
        <dbReference type="Google" id="ProtNLM"/>
    </source>
</evidence>
<organism evidence="1 2">
    <name type="scientific">Micromonospora chaiyaphumensis</name>
    <dbReference type="NCBI Taxonomy" id="307119"/>
    <lineage>
        <taxon>Bacteria</taxon>
        <taxon>Bacillati</taxon>
        <taxon>Actinomycetota</taxon>
        <taxon>Actinomycetes</taxon>
        <taxon>Micromonosporales</taxon>
        <taxon>Micromonosporaceae</taxon>
        <taxon>Micromonospora</taxon>
    </lineage>
</organism>
<dbReference type="RefSeq" id="WP_091263274.1">
    <property type="nucleotide sequence ID" value="NZ_FMCS01000005.1"/>
</dbReference>
<dbReference type="Gene3D" id="3.30.460.10">
    <property type="entry name" value="Beta Polymerase, domain 2"/>
    <property type="match status" value="1"/>
</dbReference>